<reference evidence="1" key="1">
    <citation type="submission" date="2022-06" db="EMBL/GenBank/DDBJ databases">
        <title>Complete Genome Sequence of Arcanobacterium pinnipediorum strain DSM 28752 isolated from a harbour seal.</title>
        <authorList>
            <person name="Borowiak M."/>
            <person name="Kreitlow A."/>
            <person name="Alssahen M."/>
            <person name="Malorny B."/>
            <person name="Laemmler C."/>
            <person name="Prenger-Berninghoff E."/>
            <person name="Siebert U."/>
            <person name="Ploetz M."/>
            <person name="Abdulmawjood A."/>
        </authorList>
    </citation>
    <scope>NUCLEOTIDE SEQUENCE</scope>
    <source>
        <strain evidence="1">DSM 28752</strain>
    </source>
</reference>
<organism evidence="1 2">
    <name type="scientific">Arcanobacterium pinnipediorum</name>
    <dbReference type="NCBI Taxonomy" id="1503041"/>
    <lineage>
        <taxon>Bacteria</taxon>
        <taxon>Bacillati</taxon>
        <taxon>Actinomycetota</taxon>
        <taxon>Actinomycetes</taxon>
        <taxon>Actinomycetales</taxon>
        <taxon>Actinomycetaceae</taxon>
        <taxon>Arcanobacterium</taxon>
    </lineage>
</organism>
<accession>A0ABY5AHR8</accession>
<dbReference type="EMBL" id="CP099547">
    <property type="protein sequence ID" value="USR79006.1"/>
    <property type="molecule type" value="Genomic_DNA"/>
</dbReference>
<evidence type="ECO:0000313" key="2">
    <source>
        <dbReference type="Proteomes" id="UP001056109"/>
    </source>
</evidence>
<sequence>MGGAWLDVEIATFEWVSWPNESRLDQSLGYRTPAEVEQEFWNGNTGHETIEIKEHA</sequence>
<dbReference type="Proteomes" id="UP001056109">
    <property type="component" value="Chromosome"/>
</dbReference>
<keyword evidence="2" id="KW-1185">Reference proteome</keyword>
<protein>
    <submittedName>
        <fullName evidence="1">Uncharacterized protein</fullName>
    </submittedName>
</protein>
<proteinExistence type="predicted"/>
<name>A0ABY5AHR8_9ACTO</name>
<dbReference type="RefSeq" id="WP_252672876.1">
    <property type="nucleotide sequence ID" value="NZ_CP099547.1"/>
</dbReference>
<gene>
    <name evidence="1" type="ORF">NG665_06340</name>
</gene>
<evidence type="ECO:0000313" key="1">
    <source>
        <dbReference type="EMBL" id="USR79006.1"/>
    </source>
</evidence>